<evidence type="ECO:0008006" key="2">
    <source>
        <dbReference type="Google" id="ProtNLM"/>
    </source>
</evidence>
<dbReference type="InterPro" id="IPR036691">
    <property type="entry name" value="Endo/exonu/phosph_ase_sf"/>
</dbReference>
<reference evidence="1" key="1">
    <citation type="submission" date="2018-02" db="EMBL/GenBank/DDBJ databases">
        <authorList>
            <person name="Cohen D.B."/>
            <person name="Kent A.D."/>
        </authorList>
    </citation>
    <scope>NUCLEOTIDE SEQUENCE</scope>
</reference>
<dbReference type="PANTHER" id="PTHR35046:SF18">
    <property type="entry name" value="RNA-DIRECTED DNA POLYMERASE"/>
    <property type="match status" value="1"/>
</dbReference>
<dbReference type="Gene3D" id="3.60.10.10">
    <property type="entry name" value="Endonuclease/exonuclease/phosphatase"/>
    <property type="match status" value="1"/>
</dbReference>
<dbReference type="AlphaFoldDB" id="A0A2N9GL67"/>
<proteinExistence type="predicted"/>
<gene>
    <name evidence="1" type="ORF">FSB_LOCUS27943</name>
</gene>
<organism evidence="1">
    <name type="scientific">Fagus sylvatica</name>
    <name type="common">Beechnut</name>
    <dbReference type="NCBI Taxonomy" id="28930"/>
    <lineage>
        <taxon>Eukaryota</taxon>
        <taxon>Viridiplantae</taxon>
        <taxon>Streptophyta</taxon>
        <taxon>Embryophyta</taxon>
        <taxon>Tracheophyta</taxon>
        <taxon>Spermatophyta</taxon>
        <taxon>Magnoliopsida</taxon>
        <taxon>eudicotyledons</taxon>
        <taxon>Gunneridae</taxon>
        <taxon>Pentapetalae</taxon>
        <taxon>rosids</taxon>
        <taxon>fabids</taxon>
        <taxon>Fagales</taxon>
        <taxon>Fagaceae</taxon>
        <taxon>Fagus</taxon>
    </lineage>
</organism>
<dbReference type="SUPFAM" id="SSF56219">
    <property type="entry name" value="DNase I-like"/>
    <property type="match status" value="1"/>
</dbReference>
<dbReference type="CDD" id="cd00303">
    <property type="entry name" value="retropepsin_like"/>
    <property type="match status" value="1"/>
</dbReference>
<dbReference type="PANTHER" id="PTHR35046">
    <property type="entry name" value="ZINC KNUCKLE (CCHC-TYPE) FAMILY PROTEIN"/>
    <property type="match status" value="1"/>
</dbReference>
<sequence>MKIKPPIGWSRSRLLLAVASNSQEVLEDSIHSDTISEGGPSGLDDDVEEELSMALFFLDDIGGEGKDLLSSLVSLSAVDEMGDHGYQSPICYAPLNKIDPSSFSEFTANYNGDVKSLEAMMSKWVEGKIEVAPACGYTAAHKLSEESFTGITQPDILDQLRGECSWCLWGNLYADWESLNAINTAGGVLMWDKRVLQKLAWAMDRFFVSYQWKDVEDGFIWSGTGVYGPTLDSDRLAFWTELAMIRNHWDSPWCVFGDFNAIKYPKECWGCSNFNQSMFDFSDFINGSNLINLPLEGGMFTWSNGGENPSMSRIDRLLVSPNWEEHFPNGWWSSYVFTGSPSFVLAKKLKALKEDLKFWNKEVFGNIGLKKKHVLNDIMGLDEKEFGGNLSVEDRSQREILKIDLDLNGILYEEDSEVKEKVVEFYSTLYQESEAWRPRVEELPFWTIGEKARTMLERPYDKEEILQVLKDLQGDKAPGPDGYTMAFFNIVGEWSKMILWASLGRLRLVLDDLISEPQNAFVGGHQIQDSVLIASECLDSRIKNGIPGRMGFGLKWQQWIQACISTVRFSVLINGSPEGGSGGLSVPHLLYADDTILFCDTDPEQLMYIRLVFICFEVVSGLKVNMSKSEMVPIGEVMNLPILADILCYNIAAKRLQRNFLWGDSGEVSKHHLVSWDVVCSPVKDGGLGIRRLVDFNKALLGKWLWRFGMEDHRIWRCVLVAKYGLRIGGWCTDPVRGTHGCGLWKSIMGVWNQFFQHVEVWVGDGSRTSLWPDCWCGDSPLKEVFPVLFECTMDREASVASVLSQMNGGVDEWWCGVEFEKVGESEDDELVGGDEVEEEGVTLVMKKTLLAPRKEDDEEWLRDSIFYSTCNILGKVCPLVIDGRSCENVVSQEAIDNLGFKTEEHPNPYKLSSLKKDGEIKVTKRCLVHFQIGRSKKNVVSCDVAPMDVCHLLLGRLWQYDRDTCHNARTNTYSRMPVILRIAKELFRTYRCSFFKLCMSW</sequence>
<accession>A0A2N9GL67</accession>
<protein>
    <recommendedName>
        <fullName evidence="2">Reverse transcriptase domain-containing protein</fullName>
    </recommendedName>
</protein>
<name>A0A2N9GL67_FAGSY</name>
<evidence type="ECO:0000313" key="1">
    <source>
        <dbReference type="EMBL" id="SPD00061.1"/>
    </source>
</evidence>
<dbReference type="EMBL" id="OIVN01002041">
    <property type="protein sequence ID" value="SPD00061.1"/>
    <property type="molecule type" value="Genomic_DNA"/>
</dbReference>